<sequence length="170" mass="19956">MMDFENLMPYAFALIIALPIIVLLRQFVYNYIKLKNRELKLLTIKSNGNLKIQAYERMTLFLERMKPSNLVGKFDSELEIHELIYLLEKSISEEFEYNASQQLYISKNSWENIVASKNNILLLLRKTYENLNSNATLKDYKTVLLMNYVEGGDYIAETIEDLRKEALLVN</sequence>
<evidence type="ECO:0000313" key="2">
    <source>
        <dbReference type="EMBL" id="GGP02300.1"/>
    </source>
</evidence>
<proteinExistence type="predicted"/>
<keyword evidence="1" id="KW-0472">Membrane</keyword>
<keyword evidence="1" id="KW-1133">Transmembrane helix</keyword>
<gene>
    <name evidence="2" type="ORF">GCM10010992_06130</name>
</gene>
<dbReference type="Proteomes" id="UP000620064">
    <property type="component" value="Unassembled WGS sequence"/>
</dbReference>
<reference evidence="3" key="1">
    <citation type="journal article" date="2019" name="Int. J. Syst. Evol. Microbiol.">
        <title>The Global Catalogue of Microorganisms (GCM) 10K type strain sequencing project: providing services to taxonomists for standard genome sequencing and annotation.</title>
        <authorList>
            <consortium name="The Broad Institute Genomics Platform"/>
            <consortium name="The Broad Institute Genome Sequencing Center for Infectious Disease"/>
            <person name="Wu L."/>
            <person name="Ma J."/>
        </authorList>
    </citation>
    <scope>NUCLEOTIDE SEQUENCE [LARGE SCALE GENOMIC DNA]</scope>
    <source>
        <strain evidence="3">CGMCC 1.7656</strain>
    </source>
</reference>
<name>A0ABQ2NIM9_9FLAO</name>
<keyword evidence="3" id="KW-1185">Reference proteome</keyword>
<feature type="transmembrane region" description="Helical" evidence="1">
    <location>
        <begin position="12"/>
        <end position="32"/>
    </location>
</feature>
<dbReference type="EMBL" id="BMLV01000001">
    <property type="protein sequence ID" value="GGP02300.1"/>
    <property type="molecule type" value="Genomic_DNA"/>
</dbReference>
<evidence type="ECO:0000313" key="3">
    <source>
        <dbReference type="Proteomes" id="UP000620064"/>
    </source>
</evidence>
<dbReference type="Pfam" id="PF25589">
    <property type="entry name" value="DUF7935"/>
    <property type="match status" value="1"/>
</dbReference>
<accession>A0ABQ2NIM9</accession>
<evidence type="ECO:0000256" key="1">
    <source>
        <dbReference type="SAM" id="Phobius"/>
    </source>
</evidence>
<comment type="caution">
    <text evidence="2">The sequence shown here is derived from an EMBL/GenBank/DDBJ whole genome shotgun (WGS) entry which is preliminary data.</text>
</comment>
<keyword evidence="1" id="KW-0812">Transmembrane</keyword>
<protein>
    <submittedName>
        <fullName evidence="2">Uncharacterized protein</fullName>
    </submittedName>
</protein>
<organism evidence="2 3">
    <name type="scientific">Cloacibacterium rupense</name>
    <dbReference type="NCBI Taxonomy" id="517423"/>
    <lineage>
        <taxon>Bacteria</taxon>
        <taxon>Pseudomonadati</taxon>
        <taxon>Bacteroidota</taxon>
        <taxon>Flavobacteriia</taxon>
        <taxon>Flavobacteriales</taxon>
        <taxon>Weeksellaceae</taxon>
    </lineage>
</organism>
<dbReference type="RefSeq" id="WP_308421279.1">
    <property type="nucleotide sequence ID" value="NZ_BMLV01000001.1"/>
</dbReference>
<dbReference type="InterPro" id="IPR057695">
    <property type="entry name" value="DUF7935"/>
</dbReference>